<proteinExistence type="predicted"/>
<keyword evidence="2" id="KW-0812">Transmembrane</keyword>
<dbReference type="InterPro" id="IPR037682">
    <property type="entry name" value="TonB_C"/>
</dbReference>
<feature type="region of interest" description="Disordered" evidence="5">
    <location>
        <begin position="74"/>
        <end position="98"/>
    </location>
</feature>
<dbReference type="GO" id="GO:0055085">
    <property type="term" value="P:transmembrane transport"/>
    <property type="evidence" value="ECO:0007669"/>
    <property type="project" value="InterPro"/>
</dbReference>
<protein>
    <submittedName>
        <fullName evidence="7">Energy transducer TonB</fullName>
    </submittedName>
</protein>
<dbReference type="NCBIfam" id="TIGR01352">
    <property type="entry name" value="tonB_Cterm"/>
    <property type="match status" value="1"/>
</dbReference>
<evidence type="ECO:0000256" key="5">
    <source>
        <dbReference type="SAM" id="MobiDB-lite"/>
    </source>
</evidence>
<feature type="domain" description="TonB C-terminal" evidence="6">
    <location>
        <begin position="188"/>
        <end position="285"/>
    </location>
</feature>
<evidence type="ECO:0000256" key="4">
    <source>
        <dbReference type="ARBA" id="ARBA00023136"/>
    </source>
</evidence>
<dbReference type="Proteomes" id="UP000244892">
    <property type="component" value="Chromosome"/>
</dbReference>
<keyword evidence="4" id="KW-0472">Membrane</keyword>
<evidence type="ECO:0000313" key="7">
    <source>
        <dbReference type="EMBL" id="AWI54641.1"/>
    </source>
</evidence>
<dbReference type="RefSeq" id="WP_109037632.1">
    <property type="nucleotide sequence ID" value="NZ_CP029210.1"/>
</dbReference>
<organism evidence="7 8">
    <name type="scientific">Aquabacterium olei</name>
    <dbReference type="NCBI Taxonomy" id="1296669"/>
    <lineage>
        <taxon>Bacteria</taxon>
        <taxon>Pseudomonadati</taxon>
        <taxon>Pseudomonadota</taxon>
        <taxon>Betaproteobacteria</taxon>
        <taxon>Burkholderiales</taxon>
        <taxon>Aquabacterium</taxon>
    </lineage>
</organism>
<accession>A0A2U8FU91</accession>
<evidence type="ECO:0000313" key="8">
    <source>
        <dbReference type="Proteomes" id="UP000244892"/>
    </source>
</evidence>
<dbReference type="GO" id="GO:0016020">
    <property type="term" value="C:membrane"/>
    <property type="evidence" value="ECO:0007669"/>
    <property type="project" value="UniProtKB-SubCell"/>
</dbReference>
<keyword evidence="8" id="KW-1185">Reference proteome</keyword>
<keyword evidence="3" id="KW-1133">Transmembrane helix</keyword>
<dbReference type="InterPro" id="IPR006260">
    <property type="entry name" value="TonB/TolA_C"/>
</dbReference>
<dbReference type="KEGG" id="aon:DEH84_15330"/>
<evidence type="ECO:0000256" key="3">
    <source>
        <dbReference type="ARBA" id="ARBA00022989"/>
    </source>
</evidence>
<evidence type="ECO:0000256" key="2">
    <source>
        <dbReference type="ARBA" id="ARBA00022692"/>
    </source>
</evidence>
<dbReference type="OrthoDB" id="9803361at2"/>
<dbReference type="SUPFAM" id="SSF74653">
    <property type="entry name" value="TolA/TonB C-terminal domain"/>
    <property type="match status" value="1"/>
</dbReference>
<evidence type="ECO:0000256" key="1">
    <source>
        <dbReference type="ARBA" id="ARBA00004167"/>
    </source>
</evidence>
<dbReference type="Gene3D" id="3.30.1150.10">
    <property type="match status" value="1"/>
</dbReference>
<reference evidence="7 8" key="1">
    <citation type="submission" date="2018-05" db="EMBL/GenBank/DDBJ databases">
        <title>complete genome sequence of Aquabacterium olei NBRC 110486.</title>
        <authorList>
            <person name="Tang B."/>
            <person name="Chang J."/>
            <person name="Zhang L."/>
            <person name="Yang H."/>
        </authorList>
    </citation>
    <scope>NUCLEOTIDE SEQUENCE [LARGE SCALE GENOMIC DNA]</scope>
    <source>
        <strain evidence="7 8">NBRC 110486</strain>
    </source>
</reference>
<evidence type="ECO:0000259" key="6">
    <source>
        <dbReference type="PROSITE" id="PS52015"/>
    </source>
</evidence>
<dbReference type="PROSITE" id="PS52015">
    <property type="entry name" value="TONB_CTD"/>
    <property type="match status" value="1"/>
</dbReference>
<feature type="region of interest" description="Disordered" evidence="5">
    <location>
        <begin position="127"/>
        <end position="148"/>
    </location>
</feature>
<dbReference type="EMBL" id="CP029210">
    <property type="protein sequence ID" value="AWI54641.1"/>
    <property type="molecule type" value="Genomic_DNA"/>
</dbReference>
<name>A0A2U8FU91_9BURK</name>
<comment type="subcellular location">
    <subcellularLocation>
        <location evidence="1">Membrane</location>
        <topology evidence="1">Single-pass membrane protein</topology>
    </subcellularLocation>
</comment>
<gene>
    <name evidence="7" type="ORF">DEH84_15330</name>
</gene>
<dbReference type="AlphaFoldDB" id="A0A2U8FU91"/>
<sequence length="301" mass="33215">MLNRLKALWTSLSLLQVCLGVSVLVHAALFSFRLVDPEGFNRVFKDTPLEVVLVNAASNEAPTKAQALAQANLAGGGEADRGRATSPLPPSPENTQGDAVDDAMRMIEQMQREQQLLLTQVRQELAALPPPQPDARTDTPQQRAEEERRRQLTRLLAEIEKRIREENARPKKRYLSPATLKSADALYYAAFRTRVERAGTDHFPTGRNGEKLYGELVMFISLDRQGRVIDTEVRTPSGNRLLDKRAAAIVRQAGPFGAVPPEVSTGHDLLVISSRFRFTRDAGMQATTMAPTAPTEPATQP</sequence>